<dbReference type="EMBL" id="CAKAEH010001281">
    <property type="protein sequence ID" value="CAG9534016.1"/>
    <property type="molecule type" value="Genomic_DNA"/>
</dbReference>
<organism evidence="2 3">
    <name type="scientific">Cercopithifilaria johnstoni</name>
    <dbReference type="NCBI Taxonomy" id="2874296"/>
    <lineage>
        <taxon>Eukaryota</taxon>
        <taxon>Metazoa</taxon>
        <taxon>Ecdysozoa</taxon>
        <taxon>Nematoda</taxon>
        <taxon>Chromadorea</taxon>
        <taxon>Rhabditida</taxon>
        <taxon>Spirurina</taxon>
        <taxon>Spiruromorpha</taxon>
        <taxon>Filarioidea</taxon>
        <taxon>Onchocercidae</taxon>
        <taxon>Cercopithifilaria</taxon>
    </lineage>
</organism>
<dbReference type="Proteomes" id="UP000746747">
    <property type="component" value="Unassembled WGS sequence"/>
</dbReference>
<keyword evidence="3" id="KW-1185">Reference proteome</keyword>
<gene>
    <name evidence="2" type="ORF">CJOHNSTONI_LOCUS4194</name>
</gene>
<proteinExistence type="predicted"/>
<evidence type="ECO:0000256" key="1">
    <source>
        <dbReference type="SAM" id="SignalP"/>
    </source>
</evidence>
<feature type="signal peptide" evidence="1">
    <location>
        <begin position="1"/>
        <end position="18"/>
    </location>
</feature>
<reference evidence="2" key="1">
    <citation type="submission" date="2021-09" db="EMBL/GenBank/DDBJ databases">
        <authorList>
            <consortium name="Pathogen Informatics"/>
        </authorList>
    </citation>
    <scope>NUCLEOTIDE SEQUENCE</scope>
</reference>
<evidence type="ECO:0000313" key="3">
    <source>
        <dbReference type="Proteomes" id="UP000746747"/>
    </source>
</evidence>
<keyword evidence="1" id="KW-0732">Signal</keyword>
<protein>
    <submittedName>
        <fullName evidence="2">Uncharacterized protein</fullName>
    </submittedName>
</protein>
<dbReference type="OrthoDB" id="5866061at2759"/>
<feature type="chain" id="PRO_5035315799" evidence="1">
    <location>
        <begin position="19"/>
        <end position="447"/>
    </location>
</feature>
<comment type="caution">
    <text evidence="2">The sequence shown here is derived from an EMBL/GenBank/DDBJ whole genome shotgun (WGS) entry which is preliminary data.</text>
</comment>
<evidence type="ECO:0000313" key="2">
    <source>
        <dbReference type="EMBL" id="CAG9534016.1"/>
    </source>
</evidence>
<name>A0A8J2LVI9_9BILA</name>
<sequence>MIFFVWSLVLSAVQFAQRQRLVSILSEYFVWNLSHNSVLLCRKIPCFSCFSRNKKSYERLNGTLDTLRKTNSEPCLPSELITRPIYRTEEMEFVVQLDATPLDIMDWNIFMPPFHGSLPRIHFIAFLDKKSDEYKETSSCISLTDSLNVIGEQSNAGSNTICSSGLSPVLVSNLCNKIAHRRGHPWEILYECTLYDFYDIAFAWSQNALFDIDGKAVVKMMKVITLPEKFFIQLGDSNSLQRSVSPALSSQIQAKIIIIKEKKRDKMNIIIVINNGQFFGGEWGMNSPPNSLSPEPLSLLELLYEREHSYIMDKDDYRNFHYSSALSLCNNNDSALHHNHRLEFPVLPSFQLSVDVPNNGCFEYITKPNSYRSRISSVSLERVQTVFSEAAPFYVRYLKEQNKMSKWLSRLLFKFDLTETLISICCVDYVKSFMCYRVVHDVGEALT</sequence>
<dbReference type="AlphaFoldDB" id="A0A8J2LVI9"/>
<accession>A0A8J2LVI9</accession>